<dbReference type="Proteomes" id="UP000307440">
    <property type="component" value="Unassembled WGS sequence"/>
</dbReference>
<evidence type="ECO:0000313" key="11">
    <source>
        <dbReference type="Proteomes" id="UP000307440"/>
    </source>
</evidence>
<keyword evidence="5" id="KW-0862">Zinc</keyword>
<evidence type="ECO:0000256" key="2">
    <source>
        <dbReference type="ARBA" id="ARBA00022692"/>
    </source>
</evidence>
<feature type="transmembrane region" description="Helical" evidence="8">
    <location>
        <begin position="111"/>
        <end position="140"/>
    </location>
</feature>
<dbReference type="STRING" id="230819.A0A5C3L919"/>
<evidence type="ECO:0000256" key="5">
    <source>
        <dbReference type="ARBA" id="ARBA00022833"/>
    </source>
</evidence>
<accession>A0A5C3L919</accession>
<name>A0A5C3L919_COPMA</name>
<dbReference type="Gene3D" id="3.30.40.10">
    <property type="entry name" value="Zinc/RING finger domain, C3HC4 (zinc finger)"/>
    <property type="match status" value="1"/>
</dbReference>
<keyword evidence="7 8" id="KW-0472">Membrane</keyword>
<gene>
    <name evidence="10" type="ORF">FA15DRAFT_664475</name>
</gene>
<evidence type="ECO:0000256" key="1">
    <source>
        <dbReference type="ARBA" id="ARBA00004141"/>
    </source>
</evidence>
<evidence type="ECO:0000259" key="9">
    <source>
        <dbReference type="PROSITE" id="PS51292"/>
    </source>
</evidence>
<dbReference type="OrthoDB" id="5817083at2759"/>
<dbReference type="SUPFAM" id="SSF57850">
    <property type="entry name" value="RING/U-box"/>
    <property type="match status" value="1"/>
</dbReference>
<evidence type="ECO:0000256" key="6">
    <source>
        <dbReference type="ARBA" id="ARBA00022989"/>
    </source>
</evidence>
<evidence type="ECO:0000256" key="7">
    <source>
        <dbReference type="ARBA" id="ARBA00023136"/>
    </source>
</evidence>
<evidence type="ECO:0000256" key="4">
    <source>
        <dbReference type="ARBA" id="ARBA00022771"/>
    </source>
</evidence>
<protein>
    <recommendedName>
        <fullName evidence="9">RING-CH-type domain-containing protein</fullName>
    </recommendedName>
</protein>
<evidence type="ECO:0000256" key="8">
    <source>
        <dbReference type="SAM" id="Phobius"/>
    </source>
</evidence>
<dbReference type="EMBL" id="ML210151">
    <property type="protein sequence ID" value="TFK29152.1"/>
    <property type="molecule type" value="Genomic_DNA"/>
</dbReference>
<organism evidence="10 11">
    <name type="scientific">Coprinopsis marcescibilis</name>
    <name type="common">Agaric fungus</name>
    <name type="synonym">Psathyrella marcescibilis</name>
    <dbReference type="NCBI Taxonomy" id="230819"/>
    <lineage>
        <taxon>Eukaryota</taxon>
        <taxon>Fungi</taxon>
        <taxon>Dikarya</taxon>
        <taxon>Basidiomycota</taxon>
        <taxon>Agaricomycotina</taxon>
        <taxon>Agaricomycetes</taxon>
        <taxon>Agaricomycetidae</taxon>
        <taxon>Agaricales</taxon>
        <taxon>Agaricineae</taxon>
        <taxon>Psathyrellaceae</taxon>
        <taxon>Coprinopsis</taxon>
    </lineage>
</organism>
<comment type="subcellular location">
    <subcellularLocation>
        <location evidence="1">Membrane</location>
        <topology evidence="1">Multi-pass membrane protein</topology>
    </subcellularLocation>
</comment>
<dbReference type="AlphaFoldDB" id="A0A5C3L919"/>
<keyword evidence="4" id="KW-0863">Zinc-finger</keyword>
<dbReference type="SMART" id="SM00744">
    <property type="entry name" value="RINGv"/>
    <property type="match status" value="1"/>
</dbReference>
<evidence type="ECO:0000256" key="3">
    <source>
        <dbReference type="ARBA" id="ARBA00022723"/>
    </source>
</evidence>
<sequence length="504" mass="55825">MSSMSGSSRVPIPTIDDLRVKLCYICHEEEVYDAPVENPPKVWTHPCQCTLVAHESCLLKWIQSSQASESRASKALKCPQCGAQYELESYNPWIFKVIQAGNRALKKAGSLFLVFGTAAIFGVIGTSFYVICTGYGAWAVQRFMGKEMFNLCLGEDPSNWPWSAYLNLPLIPFSLILTRFQSLKLLSPGIPLILAWPGAFNITNRSVEYWRLPENARRLVGTAASSPAARSWPPSPLLFGLFGLPIIRMFYQSIYNKVYTKLMGQGPPQMNDILQRRRPRDGARVNIGNNFVIRLRADIGEANNQGANANAGEANVDGANNNQNNNVGDNNFDVNQDIAGAAEELIEVNTSSIGRKIGGALLIPAISSFMGDILLRLSGHSPILRRILAVRNPVGGVWVPPPVNIQNWHTMGPMKQMGTAVEVVFRSLWGSAHTLAESDPVWWRNTIGLGIFIVVKDAVKLLHLYLQKRELESRKVKNRDFNGIDLKALDLVPEFLARLPRATA</sequence>
<dbReference type="InterPro" id="IPR011016">
    <property type="entry name" value="Znf_RING-CH"/>
</dbReference>
<dbReference type="GO" id="GO:0016020">
    <property type="term" value="C:membrane"/>
    <property type="evidence" value="ECO:0007669"/>
    <property type="project" value="UniProtKB-SubCell"/>
</dbReference>
<dbReference type="PANTHER" id="PTHR46283">
    <property type="entry name" value="E3 UBIQUITIN-PROTEIN LIGASE MARCH5"/>
    <property type="match status" value="1"/>
</dbReference>
<dbReference type="GO" id="GO:0008270">
    <property type="term" value="F:zinc ion binding"/>
    <property type="evidence" value="ECO:0007669"/>
    <property type="project" value="UniProtKB-KW"/>
</dbReference>
<keyword evidence="11" id="KW-1185">Reference proteome</keyword>
<dbReference type="PROSITE" id="PS51292">
    <property type="entry name" value="ZF_RING_CH"/>
    <property type="match status" value="1"/>
</dbReference>
<feature type="domain" description="RING-CH-type" evidence="9">
    <location>
        <begin position="15"/>
        <end position="88"/>
    </location>
</feature>
<reference evidence="10 11" key="1">
    <citation type="journal article" date="2019" name="Nat. Ecol. Evol.">
        <title>Megaphylogeny resolves global patterns of mushroom evolution.</title>
        <authorList>
            <person name="Varga T."/>
            <person name="Krizsan K."/>
            <person name="Foldi C."/>
            <person name="Dima B."/>
            <person name="Sanchez-Garcia M."/>
            <person name="Sanchez-Ramirez S."/>
            <person name="Szollosi G.J."/>
            <person name="Szarkandi J.G."/>
            <person name="Papp V."/>
            <person name="Albert L."/>
            <person name="Andreopoulos W."/>
            <person name="Angelini C."/>
            <person name="Antonin V."/>
            <person name="Barry K.W."/>
            <person name="Bougher N.L."/>
            <person name="Buchanan P."/>
            <person name="Buyck B."/>
            <person name="Bense V."/>
            <person name="Catcheside P."/>
            <person name="Chovatia M."/>
            <person name="Cooper J."/>
            <person name="Damon W."/>
            <person name="Desjardin D."/>
            <person name="Finy P."/>
            <person name="Geml J."/>
            <person name="Haridas S."/>
            <person name="Hughes K."/>
            <person name="Justo A."/>
            <person name="Karasinski D."/>
            <person name="Kautmanova I."/>
            <person name="Kiss B."/>
            <person name="Kocsube S."/>
            <person name="Kotiranta H."/>
            <person name="LaButti K.M."/>
            <person name="Lechner B.E."/>
            <person name="Liimatainen K."/>
            <person name="Lipzen A."/>
            <person name="Lukacs Z."/>
            <person name="Mihaltcheva S."/>
            <person name="Morgado L.N."/>
            <person name="Niskanen T."/>
            <person name="Noordeloos M.E."/>
            <person name="Ohm R.A."/>
            <person name="Ortiz-Santana B."/>
            <person name="Ovrebo C."/>
            <person name="Racz N."/>
            <person name="Riley R."/>
            <person name="Savchenko A."/>
            <person name="Shiryaev A."/>
            <person name="Soop K."/>
            <person name="Spirin V."/>
            <person name="Szebenyi C."/>
            <person name="Tomsovsky M."/>
            <person name="Tulloss R.E."/>
            <person name="Uehling J."/>
            <person name="Grigoriev I.V."/>
            <person name="Vagvolgyi C."/>
            <person name="Papp T."/>
            <person name="Martin F.M."/>
            <person name="Miettinen O."/>
            <person name="Hibbett D.S."/>
            <person name="Nagy L.G."/>
        </authorList>
    </citation>
    <scope>NUCLEOTIDE SEQUENCE [LARGE SCALE GENOMIC DNA]</scope>
    <source>
        <strain evidence="10 11">CBS 121175</strain>
    </source>
</reference>
<keyword evidence="6 8" id="KW-1133">Transmembrane helix</keyword>
<evidence type="ECO:0000313" key="10">
    <source>
        <dbReference type="EMBL" id="TFK29152.1"/>
    </source>
</evidence>
<keyword evidence="2 8" id="KW-0812">Transmembrane</keyword>
<dbReference type="InterPro" id="IPR013083">
    <property type="entry name" value="Znf_RING/FYVE/PHD"/>
</dbReference>
<keyword evidence="3" id="KW-0479">Metal-binding</keyword>
<dbReference type="Pfam" id="PF12906">
    <property type="entry name" value="RINGv"/>
    <property type="match status" value="1"/>
</dbReference>
<proteinExistence type="predicted"/>